<reference evidence="1 3" key="1">
    <citation type="submission" date="2018-03" db="EMBL/GenBank/DDBJ databases">
        <authorList>
            <person name="Guldener U."/>
        </authorList>
    </citation>
    <scope>NUCLEOTIDE SEQUENCE [LARGE SCALE GENOMIC DNA]</scope>
    <source>
        <strain evidence="1 3">NBRC100155</strain>
    </source>
</reference>
<name>A0A5C3EET4_9BASI</name>
<keyword evidence="3" id="KW-1185">Reference proteome</keyword>
<dbReference type="AlphaFoldDB" id="A0A5C3EET4"/>
<protein>
    <submittedName>
        <fullName evidence="1">Uncharacterized protein</fullName>
    </submittedName>
</protein>
<evidence type="ECO:0000313" key="3">
    <source>
        <dbReference type="Proteomes" id="UP000324022"/>
    </source>
</evidence>
<organism evidence="1 3">
    <name type="scientific">Ustilago trichophora</name>
    <dbReference type="NCBI Taxonomy" id="86804"/>
    <lineage>
        <taxon>Eukaryota</taxon>
        <taxon>Fungi</taxon>
        <taxon>Dikarya</taxon>
        <taxon>Basidiomycota</taxon>
        <taxon>Ustilaginomycotina</taxon>
        <taxon>Ustilaginomycetes</taxon>
        <taxon>Ustilaginales</taxon>
        <taxon>Ustilaginaceae</taxon>
        <taxon>Ustilago</taxon>
    </lineage>
</organism>
<evidence type="ECO:0000313" key="1">
    <source>
        <dbReference type="EMBL" id="SPO28740.1"/>
    </source>
</evidence>
<dbReference type="Proteomes" id="UP000324022">
    <property type="component" value="Unassembled WGS sequence"/>
</dbReference>
<proteinExistence type="predicted"/>
<sequence>MSLSTLAIFIGGFVRQRAIQLWNDLVFGIDFFPLMLSVIHGPSRCGLAIAIHPAILPPPGVYELFSCPFLDCNQSSQAACLAFHTGLSYAMSQFVAVSTGIV</sequence>
<gene>
    <name evidence="1" type="ORF">UTRI_04618</name>
    <name evidence="2" type="ORF">UTRI_04618_B</name>
</gene>
<evidence type="ECO:0000313" key="2">
    <source>
        <dbReference type="EMBL" id="SPO31998.1"/>
    </source>
</evidence>
<dbReference type="EMBL" id="OOIN01000042">
    <property type="protein sequence ID" value="SPO31998.1"/>
    <property type="molecule type" value="Genomic_DNA"/>
</dbReference>
<accession>A0A5C3EET4</accession>
<dbReference type="EMBL" id="OOIN01000024">
    <property type="protein sequence ID" value="SPO28740.1"/>
    <property type="molecule type" value="Genomic_DNA"/>
</dbReference>